<dbReference type="GO" id="GO:0005524">
    <property type="term" value="F:ATP binding"/>
    <property type="evidence" value="ECO:0007669"/>
    <property type="project" value="UniProtKB-KW"/>
</dbReference>
<keyword evidence="8" id="KW-0324">Glycolysis</keyword>
<feature type="domain" description="Hexokinase C-terminal" evidence="11">
    <location>
        <begin position="313"/>
        <end position="402"/>
    </location>
</feature>
<evidence type="ECO:0000313" key="12">
    <source>
        <dbReference type="EMBL" id="PIE35041.1"/>
    </source>
</evidence>
<evidence type="ECO:0000259" key="10">
    <source>
        <dbReference type="Pfam" id="PF00349"/>
    </source>
</evidence>
<evidence type="ECO:0000256" key="5">
    <source>
        <dbReference type="ARBA" id="ARBA00022741"/>
    </source>
</evidence>
<dbReference type="PROSITE" id="PS51748">
    <property type="entry name" value="HEXOKINASE_2"/>
    <property type="match status" value="1"/>
</dbReference>
<dbReference type="SUPFAM" id="SSF53067">
    <property type="entry name" value="Actin-like ATPase domain"/>
    <property type="match status" value="2"/>
</dbReference>
<keyword evidence="7" id="KW-0067">ATP-binding</keyword>
<protein>
    <submittedName>
        <fullName evidence="12">Hexokinase</fullName>
    </submittedName>
</protein>
<dbReference type="InterPro" id="IPR001312">
    <property type="entry name" value="Hexokinase"/>
</dbReference>
<dbReference type="GO" id="GO:0006006">
    <property type="term" value="P:glucose metabolic process"/>
    <property type="evidence" value="ECO:0007669"/>
    <property type="project" value="TreeGrafter"/>
</dbReference>
<evidence type="ECO:0000259" key="11">
    <source>
        <dbReference type="Pfam" id="PF03727"/>
    </source>
</evidence>
<dbReference type="GO" id="GO:0006096">
    <property type="term" value="P:glycolytic process"/>
    <property type="evidence" value="ECO:0007669"/>
    <property type="project" value="UniProtKB-UniPathway"/>
</dbReference>
<dbReference type="GO" id="GO:0001678">
    <property type="term" value="P:intracellular glucose homeostasis"/>
    <property type="evidence" value="ECO:0007669"/>
    <property type="project" value="InterPro"/>
</dbReference>
<dbReference type="InterPro" id="IPR022672">
    <property type="entry name" value="Hexokinase_N"/>
</dbReference>
<evidence type="ECO:0000313" key="13">
    <source>
        <dbReference type="Proteomes" id="UP000230821"/>
    </source>
</evidence>
<dbReference type="PRINTS" id="PR00475">
    <property type="entry name" value="HEXOKINASE"/>
</dbReference>
<evidence type="ECO:0000256" key="7">
    <source>
        <dbReference type="ARBA" id="ARBA00022840"/>
    </source>
</evidence>
<dbReference type="PANTHER" id="PTHR19443:SF16">
    <property type="entry name" value="HEXOKINASE TYPE 1-RELATED"/>
    <property type="match status" value="1"/>
</dbReference>
<proteinExistence type="inferred from homology"/>
<dbReference type="GO" id="GO:0008865">
    <property type="term" value="F:fructokinase activity"/>
    <property type="evidence" value="ECO:0007669"/>
    <property type="project" value="TreeGrafter"/>
</dbReference>
<evidence type="ECO:0000256" key="2">
    <source>
        <dbReference type="ARBA" id="ARBA00005007"/>
    </source>
</evidence>
<dbReference type="InterPro" id="IPR022673">
    <property type="entry name" value="Hexokinase_C"/>
</dbReference>
<dbReference type="UniPathway" id="UPA00109">
    <property type="reaction ID" value="UER00180"/>
</dbReference>
<comment type="caution">
    <text evidence="12">The sequence shown here is derived from an EMBL/GenBank/DDBJ whole genome shotgun (WGS) entry which is preliminary data.</text>
</comment>
<comment type="similarity">
    <text evidence="3">Belongs to the hexokinase family.</text>
</comment>
<dbReference type="AlphaFoldDB" id="A0A2G6KH95"/>
<sequence length="404" mass="43504">MPNEEPDMDKFFDIEQNQLLDVATHLKKKILEGLAQPGQEIESIPTYIPVQKGPQNGRALVIDFGGTNVRAAVVSLNNGDLILEKGPAKMAIPIERGVPLARDKFLQSISDLVVSIHPPQDLPLGYCFSYPIDSLTDGDARLIKWTKEVFVNDTIGEKVGQLLLDALASHVSPVRCTKVAVLNDTVASLLAGLTALQADGYIGLIVGTGNNMAVLMDGKQIKKLPQELDWDGLLPINLESGNFTPPHLTTFDDWLDQRSEFPNHSRLEKAVSGVYLAKLLKLAYPASDVDVSIGSKAVVEKAYAANPSDQEEQDVARQILTRSAKLVAASLAGLISVLNDAHVQRHVCIAAEGGLFWGDPNYKQTTHNTLGTLLGELGISDVTVDFFSLPNANLLGSAVAALSS</sequence>
<evidence type="ECO:0000256" key="8">
    <source>
        <dbReference type="ARBA" id="ARBA00023152"/>
    </source>
</evidence>
<dbReference type="GO" id="GO:0004340">
    <property type="term" value="F:glucokinase activity"/>
    <property type="evidence" value="ECO:0007669"/>
    <property type="project" value="TreeGrafter"/>
</dbReference>
<organism evidence="12 13">
    <name type="scientific">candidate division KSB3 bacterium</name>
    <dbReference type="NCBI Taxonomy" id="2044937"/>
    <lineage>
        <taxon>Bacteria</taxon>
        <taxon>candidate division KSB3</taxon>
    </lineage>
</organism>
<dbReference type="EMBL" id="PDSK01000066">
    <property type="protein sequence ID" value="PIE35041.1"/>
    <property type="molecule type" value="Genomic_DNA"/>
</dbReference>
<gene>
    <name evidence="12" type="ORF">CSA56_05805</name>
</gene>
<dbReference type="PANTHER" id="PTHR19443">
    <property type="entry name" value="HEXOKINASE"/>
    <property type="match status" value="1"/>
</dbReference>
<keyword evidence="4" id="KW-0808">Transferase</keyword>
<dbReference type="Pfam" id="PF00349">
    <property type="entry name" value="Hexokinase_1"/>
    <property type="match status" value="1"/>
</dbReference>
<dbReference type="Gene3D" id="3.30.420.40">
    <property type="match status" value="1"/>
</dbReference>
<evidence type="ECO:0000256" key="1">
    <source>
        <dbReference type="ARBA" id="ARBA00004921"/>
    </source>
</evidence>
<comment type="pathway">
    <text evidence="2">Carbohydrate metabolism.</text>
</comment>
<feature type="domain" description="Hexokinase C-terminal" evidence="11">
    <location>
        <begin position="202"/>
        <end position="283"/>
    </location>
</feature>
<dbReference type="GO" id="GO:0005536">
    <property type="term" value="F:D-glucose binding"/>
    <property type="evidence" value="ECO:0007669"/>
    <property type="project" value="InterPro"/>
</dbReference>
<name>A0A2G6KH95_9BACT</name>
<evidence type="ECO:0000256" key="6">
    <source>
        <dbReference type="ARBA" id="ARBA00022777"/>
    </source>
</evidence>
<evidence type="ECO:0000256" key="3">
    <source>
        <dbReference type="ARBA" id="ARBA00009225"/>
    </source>
</evidence>
<dbReference type="Gene3D" id="3.40.367.20">
    <property type="match status" value="2"/>
</dbReference>
<comment type="pathway">
    <text evidence="1">Carbohydrate degradation.</text>
</comment>
<keyword evidence="6 12" id="KW-0418">Kinase</keyword>
<dbReference type="Pfam" id="PF03727">
    <property type="entry name" value="Hexokinase_2"/>
    <property type="match status" value="2"/>
</dbReference>
<comment type="catalytic activity">
    <reaction evidence="9">
        <text>D-fructose + ATP = D-fructose 6-phosphate + ADP + H(+)</text>
        <dbReference type="Rhea" id="RHEA:16125"/>
        <dbReference type="ChEBI" id="CHEBI:15378"/>
        <dbReference type="ChEBI" id="CHEBI:30616"/>
        <dbReference type="ChEBI" id="CHEBI:37721"/>
        <dbReference type="ChEBI" id="CHEBI:61527"/>
        <dbReference type="ChEBI" id="CHEBI:456216"/>
        <dbReference type="EC" id="2.7.1.1"/>
    </reaction>
    <physiologicalReaction direction="left-to-right" evidence="9">
        <dbReference type="Rhea" id="RHEA:16126"/>
    </physiologicalReaction>
</comment>
<dbReference type="GO" id="GO:0005829">
    <property type="term" value="C:cytosol"/>
    <property type="evidence" value="ECO:0007669"/>
    <property type="project" value="TreeGrafter"/>
</dbReference>
<evidence type="ECO:0000256" key="4">
    <source>
        <dbReference type="ARBA" id="ARBA00022679"/>
    </source>
</evidence>
<dbReference type="InterPro" id="IPR043129">
    <property type="entry name" value="ATPase_NBD"/>
</dbReference>
<dbReference type="CDD" id="cd24000">
    <property type="entry name" value="ASKHA_NBD_HK"/>
    <property type="match status" value="1"/>
</dbReference>
<evidence type="ECO:0000256" key="9">
    <source>
        <dbReference type="ARBA" id="ARBA00047905"/>
    </source>
</evidence>
<keyword evidence="5" id="KW-0547">Nucleotide-binding</keyword>
<accession>A0A2G6KH95</accession>
<reference evidence="12 13" key="1">
    <citation type="submission" date="2017-10" db="EMBL/GenBank/DDBJ databases">
        <title>Novel microbial diversity and functional potential in the marine mammal oral microbiome.</title>
        <authorList>
            <person name="Dudek N.K."/>
            <person name="Sun C.L."/>
            <person name="Burstein D."/>
            <person name="Kantor R.S."/>
            <person name="Aliaga Goltsman D.S."/>
            <person name="Bik E.M."/>
            <person name="Thomas B.C."/>
            <person name="Banfield J.F."/>
            <person name="Relman D.A."/>
        </authorList>
    </citation>
    <scope>NUCLEOTIDE SEQUENCE [LARGE SCALE GENOMIC DNA]</scope>
    <source>
        <strain evidence="12">DOLJORAL78_47_16</strain>
    </source>
</reference>
<feature type="domain" description="Hexokinase N-terminal" evidence="10">
    <location>
        <begin position="10"/>
        <end position="192"/>
    </location>
</feature>
<dbReference type="Proteomes" id="UP000230821">
    <property type="component" value="Unassembled WGS sequence"/>
</dbReference>